<feature type="transmembrane region" description="Helical" evidence="2">
    <location>
        <begin position="711"/>
        <end position="732"/>
    </location>
</feature>
<protein>
    <recommendedName>
        <fullName evidence="5">Glycoprotein</fullName>
    </recommendedName>
</protein>
<evidence type="ECO:0000313" key="3">
    <source>
        <dbReference type="EMBL" id="GEO32484.1"/>
    </source>
</evidence>
<accession>A0A512D7N1</accession>
<reference evidence="3 4" key="1">
    <citation type="submission" date="2019-07" db="EMBL/GenBank/DDBJ databases">
        <title>Whole genome shotgun sequence of Cellulomonas aerilata NBRC 106308.</title>
        <authorList>
            <person name="Hosoyama A."/>
            <person name="Uohara A."/>
            <person name="Ohji S."/>
            <person name="Ichikawa N."/>
        </authorList>
    </citation>
    <scope>NUCLEOTIDE SEQUENCE [LARGE SCALE GENOMIC DNA]</scope>
    <source>
        <strain evidence="3 4">NBRC 106308</strain>
    </source>
</reference>
<evidence type="ECO:0000256" key="2">
    <source>
        <dbReference type="SAM" id="Phobius"/>
    </source>
</evidence>
<feature type="region of interest" description="Disordered" evidence="1">
    <location>
        <begin position="56"/>
        <end position="83"/>
    </location>
</feature>
<comment type="caution">
    <text evidence="3">The sequence shown here is derived from an EMBL/GenBank/DDBJ whole genome shotgun (WGS) entry which is preliminary data.</text>
</comment>
<sequence length="758" mass="77141">MSARRPPWSTATRASVATVVAVVLGGPLTGAAVPAAVPVAVPVAVLVDVPAQPAGVSTAQVRATPSPAPTRPTGPEPTDEVDEDAPDVDVAVTEVSPQVLRPADELVVRATVRNTGDLELAEPRVRLRISRFLQSTRGSLEQWSEQALDDTAGTPVGVPLALDEPLAAGASVDVELRVPAADLRLSTADTAWGPRGISVEVTDAGRRQGIERTFVLWRPTEQVLTPTRLSVLVPLTGGPVDPTASGTSGPVTPEPDASGPGTAAPPDGTRATPVPGALTEAVVDRLDDVLEVTAGIPAVSWALDPALLGAARAPGAGSGASGWVSDLTAAATGREVFPLPSRDPDLAALAHGAGGELAALATATSAAVTDPVLGSPVRPGLAWPAVDVPDLATVALASSTGAASVVVGGDGLAPDGLTYTPTGRATVTTPDGPVAALVADDVLSDQLDSPRDTTPAAAAQRVLAETAVVTMERPTEQRHLLVTADRGWAPDPAVAAAQLTALEAAPWVDLAPLSALLGAPDPEVDRDVLPERRVDEGEIAASALQELLRARAQLAVFSSVVADPSGLVDGTDDAVLAATSVAWRSDPEQRRTVVRAVVDDLTARRSGVSIVLGSSLNLISQSGRFPVGLRNDLTQDATIQVAVAPTRSRLVVEGTETVTVPAGSETQARIPFRAVGSGDVVVEVTLLTPEGVPLAAPQRFTVRVHADWENVGTAVVAGLLGVAFVVGIVRTIRRGQTSTRGAGSTPVAEIAALPGDDA</sequence>
<keyword evidence="2" id="KW-1133">Transmembrane helix</keyword>
<dbReference type="Proteomes" id="UP000321181">
    <property type="component" value="Unassembled WGS sequence"/>
</dbReference>
<gene>
    <name evidence="3" type="ORF">CAE01nite_02090</name>
</gene>
<name>A0A512D7N1_9CELL</name>
<dbReference type="AlphaFoldDB" id="A0A512D7N1"/>
<organism evidence="3 4">
    <name type="scientific">Cellulomonas aerilata</name>
    <dbReference type="NCBI Taxonomy" id="515326"/>
    <lineage>
        <taxon>Bacteria</taxon>
        <taxon>Bacillati</taxon>
        <taxon>Actinomycetota</taxon>
        <taxon>Actinomycetes</taxon>
        <taxon>Micrococcales</taxon>
        <taxon>Cellulomonadaceae</taxon>
        <taxon>Cellulomonas</taxon>
    </lineage>
</organism>
<evidence type="ECO:0000313" key="4">
    <source>
        <dbReference type="Proteomes" id="UP000321181"/>
    </source>
</evidence>
<keyword evidence="2" id="KW-0472">Membrane</keyword>
<proteinExistence type="predicted"/>
<feature type="compositionally biased region" description="Pro residues" evidence="1">
    <location>
        <begin position="66"/>
        <end position="75"/>
    </location>
</feature>
<dbReference type="InterPro" id="IPR046112">
    <property type="entry name" value="DUF6049"/>
</dbReference>
<dbReference type="EMBL" id="BJYY01000001">
    <property type="protein sequence ID" value="GEO32484.1"/>
    <property type="molecule type" value="Genomic_DNA"/>
</dbReference>
<keyword evidence="2" id="KW-0812">Transmembrane</keyword>
<evidence type="ECO:0000256" key="1">
    <source>
        <dbReference type="SAM" id="MobiDB-lite"/>
    </source>
</evidence>
<feature type="region of interest" description="Disordered" evidence="1">
    <location>
        <begin position="236"/>
        <end position="273"/>
    </location>
</feature>
<dbReference type="Pfam" id="PF19516">
    <property type="entry name" value="DUF6049"/>
    <property type="match status" value="1"/>
</dbReference>
<keyword evidence="4" id="KW-1185">Reference proteome</keyword>
<evidence type="ECO:0008006" key="5">
    <source>
        <dbReference type="Google" id="ProtNLM"/>
    </source>
</evidence>